<dbReference type="RefSeq" id="WP_105716890.1">
    <property type="nucleotide sequence ID" value="NZ_PVBQ01000006.1"/>
</dbReference>
<dbReference type="OrthoDB" id="9799122at2"/>
<evidence type="ECO:0000313" key="2">
    <source>
        <dbReference type="EMBL" id="PRD47667.1"/>
    </source>
</evidence>
<accession>A0A2S9J4F3</accession>
<name>A0A2S9J4F3_9SPHI</name>
<dbReference type="PANTHER" id="PTHR13887">
    <property type="entry name" value="GLUTATHIONE S-TRANSFERASE KAPPA"/>
    <property type="match status" value="1"/>
</dbReference>
<dbReference type="CDD" id="cd03024">
    <property type="entry name" value="DsbA_FrnE"/>
    <property type="match status" value="1"/>
</dbReference>
<dbReference type="Gene3D" id="3.40.30.10">
    <property type="entry name" value="Glutaredoxin"/>
    <property type="match status" value="1"/>
</dbReference>
<evidence type="ECO:0000313" key="3">
    <source>
        <dbReference type="Proteomes" id="UP000239711"/>
    </source>
</evidence>
<dbReference type="SUPFAM" id="SSF52833">
    <property type="entry name" value="Thioredoxin-like"/>
    <property type="match status" value="1"/>
</dbReference>
<evidence type="ECO:0000259" key="1">
    <source>
        <dbReference type="Pfam" id="PF01323"/>
    </source>
</evidence>
<feature type="domain" description="DSBA-like thioredoxin" evidence="1">
    <location>
        <begin position="3"/>
        <end position="204"/>
    </location>
</feature>
<sequence length="235" mass="26714">MKIEIWSDVMCPFCYIGKRNFETALAQFPEKEHIEVVWKSFQLDPTIPEVANETQEEYLVKRKGMSIEQVKGMLENVTQSAKEAGLDYHLDKSMIVNSQKAHQLIQFAKTKGLGDEAEERLFKAFFTEGKSIADIETLTQLGKEIGLDETELQTAFTDDKYAYLVNQDIQEAQQIGVRGVPFFVIDRKYAVSGAQPAEAFLQTLEKAFPEWRKLNPENNFEIAKGQSCTPDGKCE</sequence>
<keyword evidence="3" id="KW-1185">Reference proteome</keyword>
<gene>
    <name evidence="2" type="ORF">C5745_10205</name>
</gene>
<dbReference type="InterPro" id="IPR001853">
    <property type="entry name" value="DSBA-like_thioredoxin_dom"/>
</dbReference>
<dbReference type="InterPro" id="IPR036249">
    <property type="entry name" value="Thioredoxin-like_sf"/>
</dbReference>
<dbReference type="GO" id="GO:0016491">
    <property type="term" value="F:oxidoreductase activity"/>
    <property type="evidence" value="ECO:0007669"/>
    <property type="project" value="InterPro"/>
</dbReference>
<dbReference type="EMBL" id="PVBQ01000006">
    <property type="protein sequence ID" value="PRD47667.1"/>
    <property type="molecule type" value="Genomic_DNA"/>
</dbReference>
<reference evidence="2 3" key="1">
    <citation type="submission" date="2018-02" db="EMBL/GenBank/DDBJ databases">
        <title>The draft genome of Sphingobacterium sp. 5JN-11.</title>
        <authorList>
            <person name="Liu L."/>
            <person name="Li L."/>
            <person name="Liang L."/>
            <person name="Zhang X."/>
            <person name="Wang T."/>
        </authorList>
    </citation>
    <scope>NUCLEOTIDE SEQUENCE [LARGE SCALE GENOMIC DNA]</scope>
    <source>
        <strain evidence="2 3">5JN-11</strain>
    </source>
</reference>
<dbReference type="AlphaFoldDB" id="A0A2S9J4F3"/>
<organism evidence="2 3">
    <name type="scientific">Sphingobacterium haloxyli</name>
    <dbReference type="NCBI Taxonomy" id="2100533"/>
    <lineage>
        <taxon>Bacteria</taxon>
        <taxon>Pseudomonadati</taxon>
        <taxon>Bacteroidota</taxon>
        <taxon>Sphingobacteriia</taxon>
        <taxon>Sphingobacteriales</taxon>
        <taxon>Sphingobacteriaceae</taxon>
        <taxon>Sphingobacterium</taxon>
    </lineage>
</organism>
<dbReference type="Proteomes" id="UP000239711">
    <property type="component" value="Unassembled WGS sequence"/>
</dbReference>
<comment type="caution">
    <text evidence="2">The sequence shown here is derived from an EMBL/GenBank/DDBJ whole genome shotgun (WGS) entry which is preliminary data.</text>
</comment>
<proteinExistence type="predicted"/>
<protein>
    <submittedName>
        <fullName evidence="2">Disulfide bond formation protein DsbA</fullName>
    </submittedName>
</protein>
<dbReference type="Pfam" id="PF01323">
    <property type="entry name" value="DSBA"/>
    <property type="match status" value="1"/>
</dbReference>
<dbReference type="PANTHER" id="PTHR13887:SF41">
    <property type="entry name" value="THIOREDOXIN SUPERFAMILY PROTEIN"/>
    <property type="match status" value="1"/>
</dbReference>